<feature type="region of interest" description="Disordered" evidence="1">
    <location>
        <begin position="1144"/>
        <end position="1202"/>
    </location>
</feature>
<sequence length="1315" mass="143503">MSATSKFDLSSSSPDGPTYMNGQRGPYAAASMERVGSFREGMDSRISSSLSSMSRSGLVSSQADTITSLHSLLVDLKTSDQKFPRTGDFEIAVGSIIGIPTEESLPATFSMRHLTSSSVEEIKRVKSNLHEGIIKARDRAKACSEAGFKIDKYYHNLSKKRSRADISSNERSGTSMPGGSIPKSSPQSHMSSRCLELGPQKSEERTKNTVPSRRIRTSMAEAQMDVRANGIARPSGPVNKDRDAIKPVNGGVALSEEKGGALTNGVDGWDKSKMKKKRSVIKSDVSTGAVLTRSLDADREPKRGIQQKLGTAARPMTNNVHGFRSRPASGASGVGKVDSASQHSGLGIRPLARNDQDNNSLPNDRRERLDKEGANLKAVNKPNNREDNFATNPTSLTKMNVPARGPRSNSGSMSKAPPSIHQVVGNSDDWEYSQSVNKINSVGGAVNRKRTASIRSSSPPVQWVGQRPQKISRVARRSNFSPVISSHDGTPASDTGDNAGIHEDRLGLTRCLPSNASQQIKLKGDSMPGLSESEESGVADSKSRDKSKKCEIEENIGQSMQKISALALPSRKNKVATDEDVGDGVQRHGRVGRAFAPTRSGMAGPIEKLDNAVTVKQQRSTRAGSERIESKPGRPPTKKLSERKGYTRPRHSVNNAPFEFAGGSDDDREEILAAANSALYTRHACPSHFWKEMEPFFCFLSSEDLTYLNQQIHCIDVSSPNPYVAGSDDQDLKGDLEYISLPSTPAAADRGDCGAVSNGISFNAHEREVEIAWQTEHVEPFLEQLIRGIGAQSGVSICQALLSAIIEEEEIENINFHSIKREEYLPESHEICFEVEGELKSKGSNFHSSRTFQTVARGRSNGFRDNAGGRYHDELTHETLESSIVLLESSTVCTEFQYNQMGINDRILLELSEIGLYPDSVPDLAQSEDEDISDGVSRLEDKLHEQVMKKKNLLLKLEKAVMEARESQQRELECKALDRLVGMAYERYMVYCGPNAVGSKNMSILKKRAALAFVKRTLARCKKLEETGNSCFNEPPFRDMFLSVSSCSSGAECTDISTDGEAAIRFTTVLQPQSTLADSNPNLTSKPVERVDTCDKYSDAFQSANHLSEQAFGKEEQWSNKIKKRELLLDDVIASTSVASLRTSSGLGSSLVSGTKKKRSERDREGKGQNRDAASRGRPALSNLKGERKNKTKPKQKTAQLSVSVNSLLSKAAELPNAVLPSDQKSHDMIVGGSAKKEDLAVFSSSARTQNMPNDAETMDLSNLHLPEIDVGDLGGQGHDIGSWLNIVDEDGLQDHDFMGLQIPMDDLSEVNMMI</sequence>
<feature type="compositionally biased region" description="Polar residues" evidence="1">
    <location>
        <begin position="165"/>
        <end position="191"/>
    </location>
</feature>
<dbReference type="Proteomes" id="UP000504607">
    <property type="component" value="Chromosome 5"/>
</dbReference>
<evidence type="ECO:0000313" key="2">
    <source>
        <dbReference type="Proteomes" id="UP000504607"/>
    </source>
</evidence>
<proteinExistence type="predicted"/>
<feature type="region of interest" description="Disordered" evidence="1">
    <location>
        <begin position="448"/>
        <end position="499"/>
    </location>
</feature>
<reference evidence="3" key="1">
    <citation type="submission" date="2025-08" db="UniProtKB">
        <authorList>
            <consortium name="RefSeq"/>
        </authorList>
    </citation>
    <scope>IDENTIFICATION</scope>
</reference>
<feature type="compositionally biased region" description="Polar residues" evidence="1">
    <location>
        <begin position="478"/>
        <end position="496"/>
    </location>
</feature>
<feature type="region of interest" description="Disordered" evidence="1">
    <location>
        <begin position="159"/>
        <end position="213"/>
    </location>
</feature>
<dbReference type="PANTHER" id="PTHR31115:SF3">
    <property type="entry name" value="EXPRESSED PROTEIN"/>
    <property type="match status" value="1"/>
</dbReference>
<dbReference type="RefSeq" id="XP_010920810.1">
    <property type="nucleotide sequence ID" value="XM_010922508.3"/>
</dbReference>
<organism evidence="2 3">
    <name type="scientific">Elaeis guineensis var. tenera</name>
    <name type="common">Oil palm</name>
    <dbReference type="NCBI Taxonomy" id="51953"/>
    <lineage>
        <taxon>Eukaryota</taxon>
        <taxon>Viridiplantae</taxon>
        <taxon>Streptophyta</taxon>
        <taxon>Embryophyta</taxon>
        <taxon>Tracheophyta</taxon>
        <taxon>Spermatophyta</taxon>
        <taxon>Magnoliopsida</taxon>
        <taxon>Liliopsida</taxon>
        <taxon>Arecaceae</taxon>
        <taxon>Arecoideae</taxon>
        <taxon>Cocoseae</taxon>
        <taxon>Elaeidinae</taxon>
        <taxon>Elaeis</taxon>
    </lineage>
</organism>
<dbReference type="GeneID" id="105044574"/>
<dbReference type="KEGG" id="egu:105044574"/>
<gene>
    <name evidence="3" type="primary">LOC105044574</name>
</gene>
<feature type="compositionally biased region" description="Polar residues" evidence="1">
    <location>
        <begin position="389"/>
        <end position="398"/>
    </location>
</feature>
<feature type="region of interest" description="Disordered" evidence="1">
    <location>
        <begin position="296"/>
        <end position="425"/>
    </location>
</feature>
<feature type="region of interest" description="Disordered" evidence="1">
    <location>
        <begin position="1"/>
        <end position="25"/>
    </location>
</feature>
<dbReference type="FunCoup" id="A0A6I9R5M6">
    <property type="interactions" value="2852"/>
</dbReference>
<feature type="compositionally biased region" description="Basic and acidic residues" evidence="1">
    <location>
        <begin position="1160"/>
        <end position="1175"/>
    </location>
</feature>
<dbReference type="PANTHER" id="PTHR31115">
    <property type="entry name" value="OS05G0107300 PROTEIN"/>
    <property type="match status" value="1"/>
</dbReference>
<feature type="compositionally biased region" description="Polar residues" evidence="1">
    <location>
        <begin position="1"/>
        <end position="15"/>
    </location>
</feature>
<evidence type="ECO:0000256" key="1">
    <source>
        <dbReference type="SAM" id="MobiDB-lite"/>
    </source>
</evidence>
<feature type="region of interest" description="Disordered" evidence="1">
    <location>
        <begin position="616"/>
        <end position="662"/>
    </location>
</feature>
<dbReference type="InParanoid" id="A0A6I9R5M6"/>
<protein>
    <submittedName>
        <fullName evidence="3">Uncharacterized protein LOC105044574 isoform X1</fullName>
    </submittedName>
</protein>
<keyword evidence="2" id="KW-1185">Reference proteome</keyword>
<accession>A0A6I9R5M6</accession>
<feature type="compositionally biased region" description="Basic and acidic residues" evidence="1">
    <location>
        <begin position="363"/>
        <end position="374"/>
    </location>
</feature>
<feature type="region of interest" description="Disordered" evidence="1">
    <location>
        <begin position="521"/>
        <end position="549"/>
    </location>
</feature>
<feature type="compositionally biased region" description="Low complexity" evidence="1">
    <location>
        <begin position="1144"/>
        <end position="1154"/>
    </location>
</feature>
<name>A0A6I9R5M6_ELAGV</name>
<dbReference type="OrthoDB" id="1915143at2759"/>
<evidence type="ECO:0000313" key="3">
    <source>
        <dbReference type="RefSeq" id="XP_010920810.1"/>
    </source>
</evidence>